<dbReference type="Proteomes" id="UP000233781">
    <property type="component" value="Unassembled WGS sequence"/>
</dbReference>
<evidence type="ECO:0000313" key="1">
    <source>
        <dbReference type="EMBL" id="PKW26839.1"/>
    </source>
</evidence>
<dbReference type="RefSeq" id="WP_101395344.1">
    <property type="nucleotide sequence ID" value="NZ_PJNE01000001.1"/>
</dbReference>
<evidence type="ECO:0000313" key="2">
    <source>
        <dbReference type="Proteomes" id="UP000233781"/>
    </source>
</evidence>
<name>A0A2N3YJ29_9MICO</name>
<accession>A0A2N3YJ29</accession>
<protein>
    <recommendedName>
        <fullName evidence="3">Universal stress protein family protein</fullName>
    </recommendedName>
</protein>
<reference evidence="1 2" key="1">
    <citation type="submission" date="2017-12" db="EMBL/GenBank/DDBJ databases">
        <title>Sequencing the genomes of 1000 Actinobacteria strains.</title>
        <authorList>
            <person name="Klenk H.-P."/>
        </authorList>
    </citation>
    <scope>NUCLEOTIDE SEQUENCE [LARGE SCALE GENOMIC DNA]</scope>
    <source>
        <strain evidence="1 2">DSM 12806</strain>
    </source>
</reference>
<dbReference type="AlphaFoldDB" id="A0A2N3YJ29"/>
<comment type="caution">
    <text evidence="1">The sequence shown here is derived from an EMBL/GenBank/DDBJ whole genome shotgun (WGS) entry which is preliminary data.</text>
</comment>
<gene>
    <name evidence="1" type="ORF">ATL31_1664</name>
</gene>
<keyword evidence="2" id="KW-1185">Reference proteome</keyword>
<sequence>MTIVVGYVPRREGLAALDAALAEAERARERLVVVNAVMAGERRDLADPRDVASLCRRLAEIGVPYELVQPSRGRSAAEELLAAVAEHRARLVVVGLRASQPLGSHPRSTVRQVLTEVGCDVLAVRPAVS</sequence>
<dbReference type="SUPFAM" id="SSF52402">
    <property type="entry name" value="Adenine nucleotide alpha hydrolases-like"/>
    <property type="match status" value="1"/>
</dbReference>
<organism evidence="1 2">
    <name type="scientific">Phycicoccus duodecadis</name>
    <dbReference type="NCBI Taxonomy" id="173053"/>
    <lineage>
        <taxon>Bacteria</taxon>
        <taxon>Bacillati</taxon>
        <taxon>Actinomycetota</taxon>
        <taxon>Actinomycetes</taxon>
        <taxon>Micrococcales</taxon>
        <taxon>Intrasporangiaceae</taxon>
        <taxon>Phycicoccus</taxon>
    </lineage>
</organism>
<evidence type="ECO:0008006" key="3">
    <source>
        <dbReference type="Google" id="ProtNLM"/>
    </source>
</evidence>
<proteinExistence type="predicted"/>
<dbReference type="Gene3D" id="3.40.50.620">
    <property type="entry name" value="HUPs"/>
    <property type="match status" value="1"/>
</dbReference>
<dbReference type="InterPro" id="IPR014729">
    <property type="entry name" value="Rossmann-like_a/b/a_fold"/>
</dbReference>
<dbReference type="EMBL" id="PJNE01000001">
    <property type="protein sequence ID" value="PKW26839.1"/>
    <property type="molecule type" value="Genomic_DNA"/>
</dbReference>